<keyword evidence="3" id="KW-0808">Transferase</keyword>
<dbReference type="Proteomes" id="UP000030140">
    <property type="component" value="Unassembled WGS sequence"/>
</dbReference>
<dbReference type="AlphaFoldDB" id="A0A0A2GR41"/>
<dbReference type="InterPro" id="IPR001296">
    <property type="entry name" value="Glyco_trans_1"/>
</dbReference>
<dbReference type="Pfam" id="PF13579">
    <property type="entry name" value="Glyco_trans_4_4"/>
    <property type="match status" value="1"/>
</dbReference>
<reference evidence="3 4" key="1">
    <citation type="submission" date="2014-10" db="EMBL/GenBank/DDBJ databases">
        <title>Draft genome sequence of the proteorhodopsin-containing marine bacterium Dokdonia donghaensis.</title>
        <authorList>
            <person name="Gomez-Consarnau L."/>
            <person name="Gonzalez J.M."/>
            <person name="Riedel T."/>
            <person name="Jaenicke S."/>
            <person name="Wagner-Doebler I."/>
            <person name="Fuhrman J.A."/>
        </authorList>
    </citation>
    <scope>NUCLEOTIDE SEQUENCE [LARGE SCALE GENOMIC DNA]</scope>
    <source>
        <strain evidence="3 4">DSW-1</strain>
    </source>
</reference>
<dbReference type="PATRIC" id="fig|1300343.5.peg.2198"/>
<dbReference type="InterPro" id="IPR050194">
    <property type="entry name" value="Glycosyltransferase_grp1"/>
</dbReference>
<dbReference type="SUPFAM" id="SSF53756">
    <property type="entry name" value="UDP-Glycosyltransferase/glycogen phosphorylase"/>
    <property type="match status" value="1"/>
</dbReference>
<feature type="domain" description="Glycosyltransferase subfamily 4-like N-terminal" evidence="2">
    <location>
        <begin position="27"/>
        <end position="208"/>
    </location>
</feature>
<evidence type="ECO:0000313" key="3">
    <source>
        <dbReference type="EMBL" id="KGO05702.1"/>
    </source>
</evidence>
<dbReference type="Gene3D" id="3.40.50.2000">
    <property type="entry name" value="Glycogen Phosphorylase B"/>
    <property type="match status" value="2"/>
</dbReference>
<keyword evidence="4" id="KW-1185">Reference proteome</keyword>
<dbReference type="GO" id="GO:0016758">
    <property type="term" value="F:hexosyltransferase activity"/>
    <property type="evidence" value="ECO:0007669"/>
    <property type="project" value="TreeGrafter"/>
</dbReference>
<evidence type="ECO:0000313" key="4">
    <source>
        <dbReference type="Proteomes" id="UP000030140"/>
    </source>
</evidence>
<sequence>MNKLGRKKLKIILVTQYFYPENFKSNDIAFELSKRGHDVTVLTGIPNYPEGKYYSGYSLFKKRKEVINGVKVIRSVLSPRGNSSGPRLALNYFSWTFFATIRGMFLAIFNNYDKIIVHEPSPITQGLPAIVIKKLTRAPIIFWVLDLWPDSLISAGNIKNKKIIGFFNDLTKFIYNHSDRILISSKSFSKTIISQGQDISKMLYFPNWSKDLSLDKNNLEIPKMPSGFILLFAGNIGEAQDMDTIIEGCKLLTEEDNIKIVLIGDGRKLNFVKESIVKDDLEDVLFVFGRFDSKYMASFYEQADALLVSLKNEEVFNKTVPAKVQSYLSMSKPIIGVLNGEGSDLINDIKCGYTAEAGNAKDFIKQLKILSKSNVAVRAEMGKNGYSYFKSNFELDCAMSNLENILYETE</sequence>
<dbReference type="Pfam" id="PF00534">
    <property type="entry name" value="Glycos_transf_1"/>
    <property type="match status" value="1"/>
</dbReference>
<proteinExistence type="predicted"/>
<dbReference type="RefSeq" id="WP_035324741.1">
    <property type="nucleotide sequence ID" value="NZ_CP015125.1"/>
</dbReference>
<dbReference type="OrthoDB" id="9811902at2"/>
<evidence type="ECO:0000259" key="1">
    <source>
        <dbReference type="Pfam" id="PF00534"/>
    </source>
</evidence>
<gene>
    <name evidence="3" type="ORF">NV36_01770</name>
</gene>
<comment type="caution">
    <text evidence="3">The sequence shown here is derived from an EMBL/GenBank/DDBJ whole genome shotgun (WGS) entry which is preliminary data.</text>
</comment>
<name>A0A0A2GR41_9FLAO</name>
<dbReference type="EMBL" id="JSAQ01000001">
    <property type="protein sequence ID" value="KGO05702.1"/>
    <property type="molecule type" value="Genomic_DNA"/>
</dbReference>
<organism evidence="3 4">
    <name type="scientific">Dokdonia donghaensis DSW-1</name>
    <dbReference type="NCBI Taxonomy" id="1300343"/>
    <lineage>
        <taxon>Bacteria</taxon>
        <taxon>Pseudomonadati</taxon>
        <taxon>Bacteroidota</taxon>
        <taxon>Flavobacteriia</taxon>
        <taxon>Flavobacteriales</taxon>
        <taxon>Flavobacteriaceae</taxon>
        <taxon>Dokdonia</taxon>
    </lineage>
</organism>
<dbReference type="PANTHER" id="PTHR45947">
    <property type="entry name" value="SULFOQUINOVOSYL TRANSFERASE SQD2"/>
    <property type="match status" value="1"/>
</dbReference>
<protein>
    <submittedName>
        <fullName evidence="3">Glycosyltransferase</fullName>
    </submittedName>
</protein>
<accession>A0A0A2GR41</accession>
<dbReference type="KEGG" id="ddo:I597_2180"/>
<dbReference type="PANTHER" id="PTHR45947:SF3">
    <property type="entry name" value="SULFOQUINOVOSYL TRANSFERASE SQD2"/>
    <property type="match status" value="1"/>
</dbReference>
<dbReference type="InterPro" id="IPR028098">
    <property type="entry name" value="Glyco_trans_4-like_N"/>
</dbReference>
<feature type="domain" description="Glycosyl transferase family 1" evidence="1">
    <location>
        <begin position="227"/>
        <end position="386"/>
    </location>
</feature>
<evidence type="ECO:0000259" key="2">
    <source>
        <dbReference type="Pfam" id="PF13579"/>
    </source>
</evidence>
<dbReference type="CDD" id="cd03794">
    <property type="entry name" value="GT4_WbuB-like"/>
    <property type="match status" value="1"/>
</dbReference>